<organism evidence="1 2">
    <name type="scientific">Pseudocohnilembus persalinus</name>
    <name type="common">Ciliate</name>
    <dbReference type="NCBI Taxonomy" id="266149"/>
    <lineage>
        <taxon>Eukaryota</taxon>
        <taxon>Sar</taxon>
        <taxon>Alveolata</taxon>
        <taxon>Ciliophora</taxon>
        <taxon>Intramacronucleata</taxon>
        <taxon>Oligohymenophorea</taxon>
        <taxon>Scuticociliatia</taxon>
        <taxon>Philasterida</taxon>
        <taxon>Pseudocohnilembidae</taxon>
        <taxon>Pseudocohnilembus</taxon>
    </lineage>
</organism>
<dbReference type="GO" id="GO:0006402">
    <property type="term" value="P:mRNA catabolic process"/>
    <property type="evidence" value="ECO:0007669"/>
    <property type="project" value="TreeGrafter"/>
</dbReference>
<evidence type="ECO:0000313" key="2">
    <source>
        <dbReference type="Proteomes" id="UP000054937"/>
    </source>
</evidence>
<reference evidence="1 2" key="1">
    <citation type="journal article" date="2015" name="Sci. Rep.">
        <title>Genome of the facultative scuticociliatosis pathogen Pseudocohnilembus persalinus provides insight into its virulence through horizontal gene transfer.</title>
        <authorList>
            <person name="Xiong J."/>
            <person name="Wang G."/>
            <person name="Cheng J."/>
            <person name="Tian M."/>
            <person name="Pan X."/>
            <person name="Warren A."/>
            <person name="Jiang C."/>
            <person name="Yuan D."/>
            <person name="Miao W."/>
        </authorList>
    </citation>
    <scope>NUCLEOTIDE SEQUENCE [LARGE SCALE GENOMIC DNA]</scope>
    <source>
        <strain evidence="1">36N120E</strain>
    </source>
</reference>
<dbReference type="EMBL" id="LDAU01000110">
    <property type="protein sequence ID" value="KRX05101.1"/>
    <property type="molecule type" value="Genomic_DNA"/>
</dbReference>
<dbReference type="InterPro" id="IPR039740">
    <property type="entry name" value="CNOT10"/>
</dbReference>
<sequence>MGLSLLFQKKYEQAYNFLSKISSETCDDYKLWYRIGCGLIEIYHKNLQQNYQKKDNGLFKEIIDQYGLKYSLYSVEKEKQRKDSDMNNIDSAQQYNQLQRQQQQIKIQNQKMIFKQHYRRFLLDKKETQNNRSCFRNCELKCQEMEISTEEQNNELNIPMDNDIIEKISKNEELNFSEQIQYEKNSKQAGIHLSNIFSKNLELKFDEQMKARNQVEGENSAFFLSNQDQKIKGKLSLIILNTNLILLNIKNNQIQQASQILNQLFNTLDLDILSATTEIPVPLLNMLIYINLRLGNTKNALTLLKGRRLLTLNNNKALLEITK</sequence>
<protein>
    <submittedName>
        <fullName evidence="1">Uncharacterized protein</fullName>
    </submittedName>
</protein>
<evidence type="ECO:0000313" key="1">
    <source>
        <dbReference type="EMBL" id="KRX05101.1"/>
    </source>
</evidence>
<dbReference type="PANTHER" id="PTHR12979">
    <property type="entry name" value="CCR4-NOT TRANSCRIPTION COMPLEX SUBUNIT 10"/>
    <property type="match status" value="1"/>
</dbReference>
<comment type="caution">
    <text evidence="1">The sequence shown here is derived from an EMBL/GenBank/DDBJ whole genome shotgun (WGS) entry which is preliminary data.</text>
</comment>
<dbReference type="PANTHER" id="PTHR12979:SF5">
    <property type="entry name" value="CCR4-NOT TRANSCRIPTION COMPLEX SUBUNIT 10"/>
    <property type="match status" value="1"/>
</dbReference>
<dbReference type="AlphaFoldDB" id="A0A0V0QSA6"/>
<name>A0A0V0QSA6_PSEPJ</name>
<dbReference type="Proteomes" id="UP000054937">
    <property type="component" value="Unassembled WGS sequence"/>
</dbReference>
<keyword evidence="2" id="KW-1185">Reference proteome</keyword>
<dbReference type="InParanoid" id="A0A0V0QSA6"/>
<proteinExistence type="predicted"/>
<accession>A0A0V0QSA6</accession>
<dbReference type="GO" id="GO:0017148">
    <property type="term" value="P:negative regulation of translation"/>
    <property type="evidence" value="ECO:0007669"/>
    <property type="project" value="TreeGrafter"/>
</dbReference>
<dbReference type="GO" id="GO:0030014">
    <property type="term" value="C:CCR4-NOT complex"/>
    <property type="evidence" value="ECO:0007669"/>
    <property type="project" value="InterPro"/>
</dbReference>
<gene>
    <name evidence="1" type="ORF">PPERSA_06735</name>
</gene>